<evidence type="ECO:0000256" key="12">
    <source>
        <dbReference type="HAMAP-Rule" id="MF_03107"/>
    </source>
</evidence>
<dbReference type="HAMAP" id="MF_03107">
    <property type="entry name" value="3_ketoreductase"/>
    <property type="match status" value="1"/>
</dbReference>
<keyword evidence="7 12" id="KW-1133">Transmembrane helix</keyword>
<protein>
    <recommendedName>
        <fullName evidence="12">Very-long-chain 3-oxoacyl-CoA reductase</fullName>
        <ecNumber evidence="12">1.1.1.330</ecNumber>
    </recommendedName>
    <alternativeName>
        <fullName evidence="12">3-ketoacyl-CoA reductase</fullName>
        <shortName evidence="12">3-ketoreductase</shortName>
        <shortName evidence="12">KAR</shortName>
    </alternativeName>
    <alternativeName>
        <fullName evidence="12">Microsomal beta-keto-reductase</fullName>
    </alternativeName>
</protein>
<dbReference type="InterPro" id="IPR027533">
    <property type="entry name" value="3_ketoreductase_fungal"/>
</dbReference>
<comment type="pathway">
    <text evidence="1">Lipid metabolism; fatty acid biosynthesis.</text>
</comment>
<accession>A0A9W9X549</accession>
<evidence type="ECO:0000256" key="1">
    <source>
        <dbReference type="ARBA" id="ARBA00005194"/>
    </source>
</evidence>
<reference evidence="14" key="1">
    <citation type="submission" date="2022-12" db="EMBL/GenBank/DDBJ databases">
        <authorList>
            <person name="Petersen C."/>
        </authorList>
    </citation>
    <scope>NUCLEOTIDE SEQUENCE</scope>
    <source>
        <strain evidence="14">IBT 30728</strain>
    </source>
</reference>
<dbReference type="AlphaFoldDB" id="A0A9W9X549"/>
<keyword evidence="10 12" id="KW-0472">Membrane</keyword>
<comment type="caution">
    <text evidence="14">The sequence shown here is derived from an EMBL/GenBank/DDBJ whole genome shotgun (WGS) entry which is preliminary data.</text>
</comment>
<evidence type="ECO:0000256" key="11">
    <source>
        <dbReference type="ARBA" id="ARBA00023160"/>
    </source>
</evidence>
<dbReference type="CDD" id="cd05356">
    <property type="entry name" value="17beta-HSD1_like_SDR_c"/>
    <property type="match status" value="1"/>
</dbReference>
<dbReference type="FunFam" id="3.40.50.720:FF:000317">
    <property type="entry name" value="Very-long-chain 3-oxoacyl-CoA reductase"/>
    <property type="match status" value="1"/>
</dbReference>
<evidence type="ECO:0000313" key="15">
    <source>
        <dbReference type="Proteomes" id="UP001148312"/>
    </source>
</evidence>
<reference evidence="14" key="2">
    <citation type="journal article" date="2023" name="IMA Fungus">
        <title>Comparative genomic study of the Penicillium genus elucidates a diverse pangenome and 15 lateral gene transfer events.</title>
        <authorList>
            <person name="Petersen C."/>
            <person name="Sorensen T."/>
            <person name="Nielsen M.R."/>
            <person name="Sondergaard T.E."/>
            <person name="Sorensen J.L."/>
            <person name="Fitzpatrick D.A."/>
            <person name="Frisvad J.C."/>
            <person name="Nielsen K.L."/>
        </authorList>
    </citation>
    <scope>NUCLEOTIDE SEQUENCE</scope>
    <source>
        <strain evidence="14">IBT 30728</strain>
    </source>
</reference>
<proteinExistence type="inferred from homology"/>
<dbReference type="EC" id="1.1.1.330" evidence="12"/>
<evidence type="ECO:0000313" key="14">
    <source>
        <dbReference type="EMBL" id="KAJ5484068.1"/>
    </source>
</evidence>
<dbReference type="InterPro" id="IPR036291">
    <property type="entry name" value="NAD(P)-bd_dom_sf"/>
</dbReference>
<dbReference type="GO" id="GO:0030497">
    <property type="term" value="P:fatty acid elongation"/>
    <property type="evidence" value="ECO:0007669"/>
    <property type="project" value="UniProtKB-UniRule"/>
</dbReference>
<keyword evidence="8 12" id="KW-0560">Oxidoreductase</keyword>
<keyword evidence="4 12" id="KW-0256">Endoplasmic reticulum</keyword>
<comment type="catalytic activity">
    <reaction evidence="12">
        <text>a very-long-chain (3R)-3-hydroxyacyl-CoA + NADP(+) = a very-long-chain 3-oxoacyl-CoA + NADPH + H(+)</text>
        <dbReference type="Rhea" id="RHEA:48680"/>
        <dbReference type="ChEBI" id="CHEBI:15378"/>
        <dbReference type="ChEBI" id="CHEBI:57783"/>
        <dbReference type="ChEBI" id="CHEBI:58349"/>
        <dbReference type="ChEBI" id="CHEBI:85440"/>
        <dbReference type="ChEBI" id="CHEBI:90725"/>
        <dbReference type="EC" id="1.1.1.330"/>
    </reaction>
</comment>
<keyword evidence="11 12" id="KW-0275">Fatty acid biosynthesis</keyword>
<dbReference type="GO" id="GO:0045703">
    <property type="term" value="F:ketoreductase activity"/>
    <property type="evidence" value="ECO:0007669"/>
    <property type="project" value="UniProtKB-UniRule"/>
</dbReference>
<dbReference type="GO" id="GO:0141040">
    <property type="term" value="F:very-long-chain 3-oxoacyl-CoA reductase activity"/>
    <property type="evidence" value="ECO:0007669"/>
    <property type="project" value="UniProtKB-EC"/>
</dbReference>
<keyword evidence="3 12" id="KW-0812">Transmembrane</keyword>
<dbReference type="InterPro" id="IPR020904">
    <property type="entry name" value="Sc_DH/Rdtase_CS"/>
</dbReference>
<dbReference type="GO" id="GO:0030148">
    <property type="term" value="P:sphingolipid biosynthetic process"/>
    <property type="evidence" value="ECO:0007669"/>
    <property type="project" value="UniProtKB-ARBA"/>
</dbReference>
<keyword evidence="9 12" id="KW-0443">Lipid metabolism</keyword>
<dbReference type="GO" id="GO:0005789">
    <property type="term" value="C:endoplasmic reticulum membrane"/>
    <property type="evidence" value="ECO:0007669"/>
    <property type="project" value="UniProtKB-SubCell"/>
</dbReference>
<evidence type="ECO:0000256" key="2">
    <source>
        <dbReference type="ARBA" id="ARBA00022516"/>
    </source>
</evidence>
<name>A0A9W9X549_9EURO</name>
<dbReference type="Proteomes" id="UP001148312">
    <property type="component" value="Unassembled WGS sequence"/>
</dbReference>
<comment type="subcellular location">
    <subcellularLocation>
        <location evidence="12">Endoplasmic reticulum membrane</location>
        <topology evidence="12">Single-pass membrane protein</topology>
    </subcellularLocation>
</comment>
<evidence type="ECO:0000256" key="13">
    <source>
        <dbReference type="SAM" id="Phobius"/>
    </source>
</evidence>
<gene>
    <name evidence="14" type="ORF">N7539_005864</name>
</gene>
<keyword evidence="6 12" id="KW-0521">NADP</keyword>
<comment type="function">
    <text evidence="12">Component of the microsomal membrane bound fatty acid elongation system, which produces the 26-carbon very long-chain fatty acids (VLCFA) from palmitate. Catalyzes the reduction of the 3-ketoacyl-CoA intermediate that is formed in each cycle of fatty acid elongation. VLCFAs serve as precursors for ceramide and sphingolipids.</text>
</comment>
<evidence type="ECO:0000256" key="8">
    <source>
        <dbReference type="ARBA" id="ARBA00023002"/>
    </source>
</evidence>
<organism evidence="14 15">
    <name type="scientific">Penicillium diatomitis</name>
    <dbReference type="NCBI Taxonomy" id="2819901"/>
    <lineage>
        <taxon>Eukaryota</taxon>
        <taxon>Fungi</taxon>
        <taxon>Dikarya</taxon>
        <taxon>Ascomycota</taxon>
        <taxon>Pezizomycotina</taxon>
        <taxon>Eurotiomycetes</taxon>
        <taxon>Eurotiomycetidae</taxon>
        <taxon>Eurotiales</taxon>
        <taxon>Aspergillaceae</taxon>
        <taxon>Penicillium</taxon>
    </lineage>
</organism>
<dbReference type="SUPFAM" id="SSF51735">
    <property type="entry name" value="NAD(P)-binding Rossmann-fold domains"/>
    <property type="match status" value="1"/>
</dbReference>
<keyword evidence="2 12" id="KW-0444">Lipid biosynthesis</keyword>
<keyword evidence="5 12" id="KW-0276">Fatty acid metabolism</keyword>
<dbReference type="PROSITE" id="PS00061">
    <property type="entry name" value="ADH_SHORT"/>
    <property type="match status" value="1"/>
</dbReference>
<dbReference type="PRINTS" id="PR00081">
    <property type="entry name" value="GDHRDH"/>
</dbReference>
<dbReference type="GeneID" id="81625715"/>
<evidence type="ECO:0000256" key="5">
    <source>
        <dbReference type="ARBA" id="ARBA00022832"/>
    </source>
</evidence>
<dbReference type="RefSeq" id="XP_056789338.1">
    <property type="nucleotide sequence ID" value="XM_056935466.1"/>
</dbReference>
<evidence type="ECO:0000256" key="7">
    <source>
        <dbReference type="ARBA" id="ARBA00022989"/>
    </source>
</evidence>
<dbReference type="PANTHER" id="PTHR43086">
    <property type="entry name" value="VERY-LONG-CHAIN 3-OXOOACYL-COA REDUCTASE"/>
    <property type="match status" value="1"/>
</dbReference>
<evidence type="ECO:0000256" key="4">
    <source>
        <dbReference type="ARBA" id="ARBA00022824"/>
    </source>
</evidence>
<feature type="binding site" evidence="12">
    <location>
        <position position="230"/>
    </location>
    <ligand>
        <name>substrate</name>
    </ligand>
</feature>
<evidence type="ECO:0000256" key="10">
    <source>
        <dbReference type="ARBA" id="ARBA00023136"/>
    </source>
</evidence>
<keyword evidence="15" id="KW-1185">Reference proteome</keyword>
<dbReference type="InterPro" id="IPR002347">
    <property type="entry name" value="SDR_fam"/>
</dbReference>
<feature type="transmembrane region" description="Helical" evidence="13">
    <location>
        <begin position="20"/>
        <end position="42"/>
    </location>
</feature>
<dbReference type="Gene3D" id="3.40.50.720">
    <property type="entry name" value="NAD(P)-binding Rossmann-like Domain"/>
    <property type="match status" value="1"/>
</dbReference>
<feature type="active site" description="Proton acceptor" evidence="12">
    <location>
        <position position="243"/>
    </location>
</feature>
<dbReference type="EMBL" id="JAPWDQ010000006">
    <property type="protein sequence ID" value="KAJ5484068.1"/>
    <property type="molecule type" value="Genomic_DNA"/>
</dbReference>
<dbReference type="Pfam" id="PF00106">
    <property type="entry name" value="adh_short"/>
    <property type="match status" value="1"/>
</dbReference>
<evidence type="ECO:0000256" key="9">
    <source>
        <dbReference type="ARBA" id="ARBA00023098"/>
    </source>
</evidence>
<sequence length="369" mass="39879">MDLSKYTHCLSQWPDHLAPGLPSIGALLLLGIGGLVVTSKVWSFVRVLLSLFVLPGKPVGLVPFQLLKVSLELSGANGNLKQLRSFGPPGSWAVVTGASDGLGKEFALQLARAKYNVVLVSRTESKLVALAEEITTKFPNVETKILAMDFSRNADEDFQALGALVSDLDVSILINNVGQSHSIPVPFVQTSAKEMTDIITINCHGTLRVTQLVASGMMQRRRGLILTMGSFGGLLPTPLLATYSGSKAFLQQWSTALGYELAPYNIEVELVQAYLITSAMSKIRRASATIPTPRAFVRAVLSKIGRSGGTSSYAYSSSPYWSHGIMAWFLTSVTSPFNKLVVAQNGAMHVAIRKRALRKAEREAQKKST</sequence>
<dbReference type="PANTHER" id="PTHR43086:SF2">
    <property type="entry name" value="HYDROXYSTEROID DEHYDROGENASE-LIKE PROTEIN 1"/>
    <property type="match status" value="1"/>
</dbReference>
<evidence type="ECO:0000256" key="3">
    <source>
        <dbReference type="ARBA" id="ARBA00022692"/>
    </source>
</evidence>
<comment type="similarity">
    <text evidence="12">Belongs to the short-chain dehydrogenases/reductases (SDR) family.</text>
</comment>
<evidence type="ECO:0000256" key="6">
    <source>
        <dbReference type="ARBA" id="ARBA00022857"/>
    </source>
</evidence>